<dbReference type="InterPro" id="IPR050647">
    <property type="entry name" value="Plant_LRR-RLKs"/>
</dbReference>
<dbReference type="Pfam" id="PF07714">
    <property type="entry name" value="PK_Tyr_Ser-Thr"/>
    <property type="match status" value="1"/>
</dbReference>
<dbReference type="Pfam" id="PF00560">
    <property type="entry name" value="LRR_1"/>
    <property type="match status" value="9"/>
</dbReference>
<dbReference type="Gene3D" id="3.80.10.10">
    <property type="entry name" value="Ribonuclease Inhibitor"/>
    <property type="match status" value="3"/>
</dbReference>
<evidence type="ECO:0000256" key="3">
    <source>
        <dbReference type="ARBA" id="ARBA00022614"/>
    </source>
</evidence>
<gene>
    <name evidence="17" type="ORF">Cgig2_008560</name>
</gene>
<dbReference type="SUPFAM" id="SSF56112">
    <property type="entry name" value="Protein kinase-like (PK-like)"/>
    <property type="match status" value="1"/>
</dbReference>
<feature type="chain" id="PRO_5040411775" description="Protein kinase domain-containing protein" evidence="15">
    <location>
        <begin position="21"/>
        <end position="973"/>
    </location>
</feature>
<keyword evidence="4 14" id="KW-0812">Transmembrane</keyword>
<dbReference type="PANTHER" id="PTHR48056:SF82">
    <property type="entry name" value="LRR RECEPTOR-LIKE SERINE_THREONINE-PROTEIN KINASE IRK-RELATED"/>
    <property type="match status" value="1"/>
</dbReference>
<sequence>MVVKLILLLHLLILPSIVVCLDAFNDDVLGLIVFKVGLHDPAGKLVSWNESDDNPCKWDGVECDPNTKRVSRLTLDGFSLSGHISRGLLRLQSLQKLSLSNNNFTGSINPDFAHLWSLQSIDLSGNNLSGSIPDELFQQCGSLKFVSFANNELSGVIPDSFGSCMSLQSVNLSSNRVSGNLPAKIWSLNGLQSLDLSNNLLEGQLPQGFGSMYSLRVISLGKNAFSGQIPDDIGSCWQLQSVDFGGNSFSGILPESLQRLNMCTTINLNGNMLSGEIPDWIGHLQSLESLDLSMNRFFGRIPFTIGNSRSLKQLNLSSNGLIGGLPESLMNCVDLLAIDVSQNMLKGKIPNWIFGLGLQSVSLSGNKLRGNIEYPSPRSMAPSYQSLKFVDLSSNQLSGVIPSEIGAFRSLQFLNMSGNSLMGAIPRTVGDLNVIQVIDMSNNILNGSIPAEIGNALELRELRLEGNRLNGAIPSKIGHCSLLTTLILSGNNLTGAIPPAIANLSNLEVVDLSHNKLSGNLPKELTDLSHLTAFNISNNNLGGELPAGGFFDTIPLSSVVGNPSLCGSVVNQACPAVHPKPIVLNPNPSSSSDFGDDSFPPTARHKKLMLSISALIAIGAAAFIFLGVVVITILNLHVRNAHDARSAAPPTFSRGDEEYNHSPMSDSQYGKLVMFSGEADFGTGAHALLNKDSELGRGGFGVVYHTVLGDGRSVAIKKLNISSLIKSQQEFEKEIKKLGKVRHPNLVSLQGYYWTPSLQLLIIEYVPSGSLFKLLHNDPTRSTLSWHQRFNIIVGMAKGLAHLHQMNIIHYNLKSSNVLLDSSGEPKVGDFGLARLLPMLDRYILSSKVQSALGYMAAEFACRTVKITEKCDVYGFGILVLEIVTGRKPVEYMEDDVIVLCDMVRGALEEGKAENCIDQRLHGNFVAEEVIPVIKLGLICASQVPSNRPDMAEVVNILELIQCPSEGREEEIE</sequence>
<dbReference type="PRINTS" id="PR00019">
    <property type="entry name" value="LEURICHRPT"/>
</dbReference>
<dbReference type="PROSITE" id="PS51450">
    <property type="entry name" value="LRR"/>
    <property type="match status" value="1"/>
</dbReference>
<keyword evidence="9 14" id="KW-1133">Transmembrane helix</keyword>
<dbReference type="EMBL" id="JAKOGI010000882">
    <property type="protein sequence ID" value="KAJ8429589.1"/>
    <property type="molecule type" value="Genomic_DNA"/>
</dbReference>
<evidence type="ECO:0000313" key="18">
    <source>
        <dbReference type="Proteomes" id="UP001153076"/>
    </source>
</evidence>
<evidence type="ECO:0000256" key="2">
    <source>
        <dbReference type="ARBA" id="ARBA00022475"/>
    </source>
</evidence>
<keyword evidence="3" id="KW-0433">Leucine-rich repeat</keyword>
<evidence type="ECO:0000256" key="7">
    <source>
        <dbReference type="ARBA" id="ARBA00022741"/>
    </source>
</evidence>
<keyword evidence="8 13" id="KW-0067">ATP-binding</keyword>
<evidence type="ECO:0000256" key="10">
    <source>
        <dbReference type="ARBA" id="ARBA00023136"/>
    </source>
</evidence>
<dbReference type="InterPro" id="IPR011009">
    <property type="entry name" value="Kinase-like_dom_sf"/>
</dbReference>
<dbReference type="GO" id="GO:0033612">
    <property type="term" value="F:receptor serine/threonine kinase binding"/>
    <property type="evidence" value="ECO:0007669"/>
    <property type="project" value="TreeGrafter"/>
</dbReference>
<keyword evidence="6" id="KW-0677">Repeat</keyword>
<dbReference type="InterPro" id="IPR001245">
    <property type="entry name" value="Ser-Thr/Tyr_kinase_cat_dom"/>
</dbReference>
<evidence type="ECO:0000256" key="1">
    <source>
        <dbReference type="ARBA" id="ARBA00004251"/>
    </source>
</evidence>
<keyword evidence="12" id="KW-0325">Glycoprotein</keyword>
<keyword evidence="2" id="KW-1003">Cell membrane</keyword>
<protein>
    <recommendedName>
        <fullName evidence="16">Protein kinase domain-containing protein</fullName>
    </recommendedName>
</protein>
<evidence type="ECO:0000256" key="11">
    <source>
        <dbReference type="ARBA" id="ARBA00023170"/>
    </source>
</evidence>
<name>A0A9Q1JR99_9CARY</name>
<evidence type="ECO:0000256" key="13">
    <source>
        <dbReference type="PROSITE-ProRule" id="PRU10141"/>
    </source>
</evidence>
<keyword evidence="7 13" id="KW-0547">Nucleotide-binding</keyword>
<evidence type="ECO:0000256" key="6">
    <source>
        <dbReference type="ARBA" id="ARBA00022737"/>
    </source>
</evidence>
<dbReference type="InterPro" id="IPR001611">
    <property type="entry name" value="Leu-rich_rpt"/>
</dbReference>
<dbReference type="GO" id="GO:0005886">
    <property type="term" value="C:plasma membrane"/>
    <property type="evidence" value="ECO:0007669"/>
    <property type="project" value="UniProtKB-SubCell"/>
</dbReference>
<evidence type="ECO:0000256" key="4">
    <source>
        <dbReference type="ARBA" id="ARBA00022692"/>
    </source>
</evidence>
<dbReference type="InterPro" id="IPR032675">
    <property type="entry name" value="LRR_dom_sf"/>
</dbReference>
<dbReference type="FunFam" id="3.80.10.10:FF:000077">
    <property type="entry name" value="LRR receptor-like serine/threonine-protein kinase ERL1"/>
    <property type="match status" value="1"/>
</dbReference>
<dbReference type="Pfam" id="PF13855">
    <property type="entry name" value="LRR_8"/>
    <property type="match status" value="1"/>
</dbReference>
<reference evidence="17" key="1">
    <citation type="submission" date="2022-04" db="EMBL/GenBank/DDBJ databases">
        <title>Carnegiea gigantea Genome sequencing and assembly v2.</title>
        <authorList>
            <person name="Copetti D."/>
            <person name="Sanderson M.J."/>
            <person name="Burquez A."/>
            <person name="Wojciechowski M.F."/>
        </authorList>
    </citation>
    <scope>NUCLEOTIDE SEQUENCE</scope>
    <source>
        <strain evidence="17">SGP5-SGP5p</strain>
        <tissue evidence="17">Aerial part</tissue>
    </source>
</reference>
<dbReference type="Pfam" id="PF12799">
    <property type="entry name" value="LRR_4"/>
    <property type="match status" value="1"/>
</dbReference>
<feature type="binding site" evidence="13">
    <location>
        <position position="718"/>
    </location>
    <ligand>
        <name>ATP</name>
        <dbReference type="ChEBI" id="CHEBI:30616"/>
    </ligand>
</feature>
<dbReference type="PROSITE" id="PS50011">
    <property type="entry name" value="PROTEIN_KINASE_DOM"/>
    <property type="match status" value="1"/>
</dbReference>
<dbReference type="SUPFAM" id="SSF52058">
    <property type="entry name" value="L domain-like"/>
    <property type="match status" value="2"/>
</dbReference>
<feature type="signal peptide" evidence="15">
    <location>
        <begin position="1"/>
        <end position="20"/>
    </location>
</feature>
<dbReference type="FunFam" id="3.30.200.20:FF:000295">
    <property type="entry name" value="probable LRR receptor-like serine/threonine-protein kinase IRK"/>
    <property type="match status" value="1"/>
</dbReference>
<dbReference type="FunFam" id="1.10.510.10:FF:000267">
    <property type="entry name" value="probable LRR receptor-like serine/threonine-protein kinase IRK"/>
    <property type="match status" value="1"/>
</dbReference>
<evidence type="ECO:0000256" key="15">
    <source>
        <dbReference type="SAM" id="SignalP"/>
    </source>
</evidence>
<evidence type="ECO:0000256" key="8">
    <source>
        <dbReference type="ARBA" id="ARBA00022840"/>
    </source>
</evidence>
<dbReference type="InterPro" id="IPR017441">
    <property type="entry name" value="Protein_kinase_ATP_BS"/>
</dbReference>
<feature type="transmembrane region" description="Helical" evidence="14">
    <location>
        <begin position="608"/>
        <end position="636"/>
    </location>
</feature>
<evidence type="ECO:0000256" key="9">
    <source>
        <dbReference type="ARBA" id="ARBA00022989"/>
    </source>
</evidence>
<comment type="subcellular location">
    <subcellularLocation>
        <location evidence="1">Cell membrane</location>
        <topology evidence="1">Single-pass type I membrane protein</topology>
    </subcellularLocation>
</comment>
<dbReference type="GO" id="GO:0005524">
    <property type="term" value="F:ATP binding"/>
    <property type="evidence" value="ECO:0007669"/>
    <property type="project" value="UniProtKB-UniRule"/>
</dbReference>
<dbReference type="OrthoDB" id="676979at2759"/>
<dbReference type="PROSITE" id="PS00107">
    <property type="entry name" value="PROTEIN_KINASE_ATP"/>
    <property type="match status" value="1"/>
</dbReference>
<proteinExistence type="predicted"/>
<evidence type="ECO:0000256" key="5">
    <source>
        <dbReference type="ARBA" id="ARBA00022729"/>
    </source>
</evidence>
<feature type="domain" description="Protein kinase" evidence="16">
    <location>
        <begin position="689"/>
        <end position="961"/>
    </location>
</feature>
<dbReference type="FunFam" id="3.80.10.10:FF:000413">
    <property type="entry name" value="Inactive leucine-rich repeat receptor-like protein kinase"/>
    <property type="match status" value="1"/>
</dbReference>
<evidence type="ECO:0000256" key="12">
    <source>
        <dbReference type="ARBA" id="ARBA00023180"/>
    </source>
</evidence>
<dbReference type="PANTHER" id="PTHR48056">
    <property type="entry name" value="LRR RECEPTOR-LIKE SERINE/THREONINE-PROTEIN KINASE-RELATED"/>
    <property type="match status" value="1"/>
</dbReference>
<dbReference type="InterPro" id="IPR025875">
    <property type="entry name" value="Leu-rich_rpt_4"/>
</dbReference>
<dbReference type="Pfam" id="PF08263">
    <property type="entry name" value="LRRNT_2"/>
    <property type="match status" value="1"/>
</dbReference>
<dbReference type="CDD" id="cd14066">
    <property type="entry name" value="STKc_IRAK"/>
    <property type="match status" value="1"/>
</dbReference>
<dbReference type="SMART" id="SM00369">
    <property type="entry name" value="LRR_TYP"/>
    <property type="match status" value="9"/>
</dbReference>
<dbReference type="InterPro" id="IPR013210">
    <property type="entry name" value="LRR_N_plant-typ"/>
</dbReference>
<keyword evidence="10 14" id="KW-0472">Membrane</keyword>
<keyword evidence="18" id="KW-1185">Reference proteome</keyword>
<dbReference type="AlphaFoldDB" id="A0A9Q1JR99"/>
<organism evidence="17 18">
    <name type="scientific">Carnegiea gigantea</name>
    <dbReference type="NCBI Taxonomy" id="171969"/>
    <lineage>
        <taxon>Eukaryota</taxon>
        <taxon>Viridiplantae</taxon>
        <taxon>Streptophyta</taxon>
        <taxon>Embryophyta</taxon>
        <taxon>Tracheophyta</taxon>
        <taxon>Spermatophyta</taxon>
        <taxon>Magnoliopsida</taxon>
        <taxon>eudicotyledons</taxon>
        <taxon>Gunneridae</taxon>
        <taxon>Pentapetalae</taxon>
        <taxon>Caryophyllales</taxon>
        <taxon>Cactineae</taxon>
        <taxon>Cactaceae</taxon>
        <taxon>Cactoideae</taxon>
        <taxon>Echinocereeae</taxon>
        <taxon>Carnegiea</taxon>
    </lineage>
</organism>
<dbReference type="Proteomes" id="UP001153076">
    <property type="component" value="Unassembled WGS sequence"/>
</dbReference>
<accession>A0A9Q1JR99</accession>
<dbReference type="Gene3D" id="1.10.510.10">
    <property type="entry name" value="Transferase(Phosphotransferase) domain 1"/>
    <property type="match status" value="1"/>
</dbReference>
<evidence type="ECO:0000259" key="16">
    <source>
        <dbReference type="PROSITE" id="PS50011"/>
    </source>
</evidence>
<evidence type="ECO:0000313" key="17">
    <source>
        <dbReference type="EMBL" id="KAJ8429589.1"/>
    </source>
</evidence>
<dbReference type="InterPro" id="IPR003591">
    <property type="entry name" value="Leu-rich_rpt_typical-subtyp"/>
</dbReference>
<dbReference type="Gene3D" id="3.30.200.20">
    <property type="entry name" value="Phosphorylase Kinase, domain 1"/>
    <property type="match status" value="1"/>
</dbReference>
<dbReference type="FunFam" id="3.80.10.10:FF:000402">
    <property type="entry name" value="Putative LRR receptor-like serine/threonine-protein kinase IRK"/>
    <property type="match status" value="1"/>
</dbReference>
<dbReference type="GO" id="GO:0004672">
    <property type="term" value="F:protein kinase activity"/>
    <property type="evidence" value="ECO:0007669"/>
    <property type="project" value="InterPro"/>
</dbReference>
<comment type="caution">
    <text evidence="17">The sequence shown here is derived from an EMBL/GenBank/DDBJ whole genome shotgun (WGS) entry which is preliminary data.</text>
</comment>
<keyword evidence="5 15" id="KW-0732">Signal</keyword>
<keyword evidence="11" id="KW-0675">Receptor</keyword>
<dbReference type="InterPro" id="IPR000719">
    <property type="entry name" value="Prot_kinase_dom"/>
</dbReference>
<evidence type="ECO:0000256" key="14">
    <source>
        <dbReference type="SAM" id="Phobius"/>
    </source>
</evidence>